<dbReference type="RefSeq" id="WP_229384564.1">
    <property type="nucleotide sequence ID" value="NZ_JAGTTN010000003.1"/>
</dbReference>
<dbReference type="SUPFAM" id="SSF56112">
    <property type="entry name" value="Protein kinase-like (PK-like)"/>
    <property type="match status" value="1"/>
</dbReference>
<feature type="region of interest" description="Disordered" evidence="11">
    <location>
        <begin position="419"/>
        <end position="446"/>
    </location>
</feature>
<feature type="region of interest" description="Disordered" evidence="11">
    <location>
        <begin position="586"/>
        <end position="611"/>
    </location>
</feature>
<evidence type="ECO:0000256" key="3">
    <source>
        <dbReference type="ARBA" id="ARBA00022679"/>
    </source>
</evidence>
<feature type="domain" description="PASTA" evidence="13">
    <location>
        <begin position="521"/>
        <end position="587"/>
    </location>
</feature>
<evidence type="ECO:0000313" key="14">
    <source>
        <dbReference type="EMBL" id="MCC2032595.1"/>
    </source>
</evidence>
<name>A0A9X1S428_9MICO</name>
<dbReference type="Gene3D" id="1.10.510.10">
    <property type="entry name" value="Transferase(Phosphotransferase) domain 1"/>
    <property type="match status" value="1"/>
</dbReference>
<feature type="compositionally biased region" description="Basic residues" evidence="11">
    <location>
        <begin position="376"/>
        <end position="388"/>
    </location>
</feature>
<keyword evidence="6" id="KW-0418">Kinase</keyword>
<dbReference type="SMART" id="SM00740">
    <property type="entry name" value="PASTA"/>
    <property type="match status" value="2"/>
</dbReference>
<accession>A0A9X1S428</accession>
<dbReference type="PROSITE" id="PS00107">
    <property type="entry name" value="PROTEIN_KINASE_ATP"/>
    <property type="match status" value="1"/>
</dbReference>
<dbReference type="CDD" id="cd06577">
    <property type="entry name" value="PASTA_pknB"/>
    <property type="match status" value="2"/>
</dbReference>
<dbReference type="PANTHER" id="PTHR43289:SF6">
    <property type="entry name" value="SERINE_THREONINE-PROTEIN KINASE NEKL-3"/>
    <property type="match status" value="1"/>
</dbReference>
<reference evidence="14" key="1">
    <citation type="submission" date="2021-04" db="EMBL/GenBank/DDBJ databases">
        <title>Microbacterium tenobrionis sp. nov. and Microbacterium allomyrinae sp. nov., isolated from larvae of Tenobrio molitor and Allomyrina dichotoma, respectively.</title>
        <authorList>
            <person name="Lee S.D."/>
        </authorList>
    </citation>
    <scope>NUCLEOTIDE SEQUENCE</scope>
    <source>
        <strain evidence="14">BWT-G7</strain>
    </source>
</reference>
<keyword evidence="15" id="KW-1185">Reference proteome</keyword>
<dbReference type="InterPro" id="IPR017441">
    <property type="entry name" value="Protein_kinase_ATP_BS"/>
</dbReference>
<evidence type="ECO:0000259" key="13">
    <source>
        <dbReference type="PROSITE" id="PS51178"/>
    </source>
</evidence>
<dbReference type="InterPro" id="IPR005543">
    <property type="entry name" value="PASTA_dom"/>
</dbReference>
<dbReference type="GO" id="GO:0004674">
    <property type="term" value="F:protein serine/threonine kinase activity"/>
    <property type="evidence" value="ECO:0007669"/>
    <property type="project" value="UniProtKB-KW"/>
</dbReference>
<evidence type="ECO:0000256" key="6">
    <source>
        <dbReference type="ARBA" id="ARBA00022777"/>
    </source>
</evidence>
<comment type="catalytic activity">
    <reaction evidence="8">
        <text>L-threonyl-[protein] + ATP = O-phospho-L-threonyl-[protein] + ADP + H(+)</text>
        <dbReference type="Rhea" id="RHEA:46608"/>
        <dbReference type="Rhea" id="RHEA-COMP:11060"/>
        <dbReference type="Rhea" id="RHEA-COMP:11605"/>
        <dbReference type="ChEBI" id="CHEBI:15378"/>
        <dbReference type="ChEBI" id="CHEBI:30013"/>
        <dbReference type="ChEBI" id="CHEBI:30616"/>
        <dbReference type="ChEBI" id="CHEBI:61977"/>
        <dbReference type="ChEBI" id="CHEBI:456216"/>
        <dbReference type="EC" id="2.7.11.1"/>
    </reaction>
</comment>
<evidence type="ECO:0000313" key="15">
    <source>
        <dbReference type="Proteomes" id="UP001139354"/>
    </source>
</evidence>
<organism evidence="14 15">
    <name type="scientific">Microbacterium allomyrinae</name>
    <dbReference type="NCBI Taxonomy" id="2830666"/>
    <lineage>
        <taxon>Bacteria</taxon>
        <taxon>Bacillati</taxon>
        <taxon>Actinomycetota</taxon>
        <taxon>Actinomycetes</taxon>
        <taxon>Micrococcales</taxon>
        <taxon>Microbacteriaceae</taxon>
        <taxon>Microbacterium</taxon>
    </lineage>
</organism>
<evidence type="ECO:0000256" key="5">
    <source>
        <dbReference type="ARBA" id="ARBA00022741"/>
    </source>
</evidence>
<proteinExistence type="predicted"/>
<dbReference type="InterPro" id="IPR000719">
    <property type="entry name" value="Prot_kinase_dom"/>
</dbReference>
<evidence type="ECO:0000256" key="4">
    <source>
        <dbReference type="ARBA" id="ARBA00022737"/>
    </source>
</evidence>
<keyword evidence="3" id="KW-0808">Transferase</keyword>
<dbReference type="Gene3D" id="3.30.200.20">
    <property type="entry name" value="Phosphorylase Kinase, domain 1"/>
    <property type="match status" value="1"/>
</dbReference>
<dbReference type="Pfam" id="PF03793">
    <property type="entry name" value="PASTA"/>
    <property type="match status" value="2"/>
</dbReference>
<feature type="binding site" evidence="10">
    <location>
        <position position="41"/>
    </location>
    <ligand>
        <name>ATP</name>
        <dbReference type="ChEBI" id="CHEBI:30616"/>
    </ligand>
</feature>
<keyword evidence="5 10" id="KW-0547">Nucleotide-binding</keyword>
<dbReference type="PROSITE" id="PS51178">
    <property type="entry name" value="PASTA"/>
    <property type="match status" value="2"/>
</dbReference>
<keyword evidence="7 10" id="KW-0067">ATP-binding</keyword>
<dbReference type="AlphaFoldDB" id="A0A9X1S428"/>
<feature type="domain" description="PASTA" evidence="13">
    <location>
        <begin position="455"/>
        <end position="518"/>
    </location>
</feature>
<dbReference type="PROSITE" id="PS00109">
    <property type="entry name" value="PROTEIN_KINASE_TYR"/>
    <property type="match status" value="1"/>
</dbReference>
<gene>
    <name evidence="14" type="ORF">KEC57_10435</name>
</gene>
<dbReference type="PROSITE" id="PS50011">
    <property type="entry name" value="PROTEIN_KINASE_DOM"/>
    <property type="match status" value="1"/>
</dbReference>
<sequence length="611" mass="62118">MSDASGLVSGRFRLGELLGTGGSASVFAAFDTHTGSTVALKILHPHLSERPVARDAFVAEARRVEPLRHPNIVAVCGAGVDETADPLLVWIALERAEGMTLSEHVAQHGPLPVADAVAVADGVLRALEAAHEIGLVHRDVSPSNVMVSRRSAGGSGAPAGIDGDGVRLLDFGMADAAGHAAWGTDDLLSTEPTGRRGVIGNVNYLSPEQARGEPVDARGDVYQSGAVLCFALTGRAPFPRETTGQTMRAHLESPPPVPSVVDPRIPRGLDRIVVRAMLKDPADRFASATEMRAALTHLQVAPDAQVTARHTIAIAVAAVAPPIATVSSPVAAATQAVAASVSRIPAPRPVEVPTVTRVLGRTVVPPREHGAPSPLHHAHTASGRPRRVRPRVGTWIAATTAALVATTIVVLAAASSPTASIERTPTTAATPVETPVPTESAPVPQPEADVVPVAQPAVPDLAHHSIGEAERALADAGLVAGEVRRVDSPLAADTVLESSPAAGSRLAAGTVVALIVASGWNTIPDVTGQGRDAAAAIVQSSGFAPSFAYRTAPAGTPAGAILGTDPQAGTIFAVGTPITILEALTTTSTPTPTPTTPAPTPSPTPSLGAGG</sequence>
<dbReference type="InterPro" id="IPR008266">
    <property type="entry name" value="Tyr_kinase_AS"/>
</dbReference>
<dbReference type="EMBL" id="JAGTTN010000003">
    <property type="protein sequence ID" value="MCC2032595.1"/>
    <property type="molecule type" value="Genomic_DNA"/>
</dbReference>
<dbReference type="Pfam" id="PF00069">
    <property type="entry name" value="Pkinase"/>
    <property type="match status" value="1"/>
</dbReference>
<evidence type="ECO:0000256" key="2">
    <source>
        <dbReference type="ARBA" id="ARBA00022527"/>
    </source>
</evidence>
<feature type="domain" description="Protein kinase" evidence="12">
    <location>
        <begin position="12"/>
        <end position="300"/>
    </location>
</feature>
<evidence type="ECO:0000256" key="9">
    <source>
        <dbReference type="ARBA" id="ARBA00048679"/>
    </source>
</evidence>
<dbReference type="Proteomes" id="UP001139354">
    <property type="component" value="Unassembled WGS sequence"/>
</dbReference>
<evidence type="ECO:0000256" key="7">
    <source>
        <dbReference type="ARBA" id="ARBA00022840"/>
    </source>
</evidence>
<protein>
    <recommendedName>
        <fullName evidence="1">non-specific serine/threonine protein kinase</fullName>
        <ecNumber evidence="1">2.7.11.1</ecNumber>
    </recommendedName>
</protein>
<evidence type="ECO:0000256" key="1">
    <source>
        <dbReference type="ARBA" id="ARBA00012513"/>
    </source>
</evidence>
<evidence type="ECO:0000259" key="12">
    <source>
        <dbReference type="PROSITE" id="PS50011"/>
    </source>
</evidence>
<evidence type="ECO:0000256" key="11">
    <source>
        <dbReference type="SAM" id="MobiDB-lite"/>
    </source>
</evidence>
<comment type="catalytic activity">
    <reaction evidence="9">
        <text>L-seryl-[protein] + ATP = O-phospho-L-seryl-[protein] + ADP + H(+)</text>
        <dbReference type="Rhea" id="RHEA:17989"/>
        <dbReference type="Rhea" id="RHEA-COMP:9863"/>
        <dbReference type="Rhea" id="RHEA-COMP:11604"/>
        <dbReference type="ChEBI" id="CHEBI:15378"/>
        <dbReference type="ChEBI" id="CHEBI:29999"/>
        <dbReference type="ChEBI" id="CHEBI:30616"/>
        <dbReference type="ChEBI" id="CHEBI:83421"/>
        <dbReference type="ChEBI" id="CHEBI:456216"/>
        <dbReference type="EC" id="2.7.11.1"/>
    </reaction>
</comment>
<evidence type="ECO:0000256" key="10">
    <source>
        <dbReference type="PROSITE-ProRule" id="PRU10141"/>
    </source>
</evidence>
<dbReference type="Gene3D" id="3.30.10.20">
    <property type="match status" value="2"/>
</dbReference>
<feature type="region of interest" description="Disordered" evidence="11">
    <location>
        <begin position="364"/>
        <end position="388"/>
    </location>
</feature>
<keyword evidence="2" id="KW-0723">Serine/threonine-protein kinase</keyword>
<evidence type="ECO:0000256" key="8">
    <source>
        <dbReference type="ARBA" id="ARBA00047899"/>
    </source>
</evidence>
<dbReference type="PANTHER" id="PTHR43289">
    <property type="entry name" value="MITOGEN-ACTIVATED PROTEIN KINASE KINASE KINASE 20-RELATED"/>
    <property type="match status" value="1"/>
</dbReference>
<feature type="compositionally biased region" description="Low complexity" evidence="11">
    <location>
        <begin position="422"/>
        <end position="446"/>
    </location>
</feature>
<comment type="caution">
    <text evidence="14">The sequence shown here is derived from an EMBL/GenBank/DDBJ whole genome shotgun (WGS) entry which is preliminary data.</text>
</comment>
<keyword evidence="4" id="KW-0677">Repeat</keyword>
<dbReference type="EC" id="2.7.11.1" evidence="1"/>
<dbReference type="InterPro" id="IPR011009">
    <property type="entry name" value="Kinase-like_dom_sf"/>
</dbReference>
<dbReference type="GO" id="GO:0005524">
    <property type="term" value="F:ATP binding"/>
    <property type="evidence" value="ECO:0007669"/>
    <property type="project" value="UniProtKB-UniRule"/>
</dbReference>
<feature type="compositionally biased region" description="Pro residues" evidence="11">
    <location>
        <begin position="591"/>
        <end position="604"/>
    </location>
</feature>
<dbReference type="CDD" id="cd14014">
    <property type="entry name" value="STKc_PknB_like"/>
    <property type="match status" value="1"/>
</dbReference>